<dbReference type="Gene3D" id="3.30.420.40">
    <property type="match status" value="1"/>
</dbReference>
<comment type="similarity">
    <text evidence="1">Belongs to the GppA/Ppx family.</text>
</comment>
<dbReference type="eggNOG" id="COG0248">
    <property type="taxonomic scope" value="Bacteria"/>
</dbReference>
<dbReference type="InterPro" id="IPR050273">
    <property type="entry name" value="GppA/Ppx_hydrolase"/>
</dbReference>
<reference evidence="3 4" key="1">
    <citation type="submission" date="2014-07" db="EMBL/GenBank/DDBJ databases">
        <title>Draft genome of Clostridium sulfidigenes 113A isolated from sediments associated with methane hydrate from Krishna Godavari basin.</title>
        <authorList>
            <person name="Honkalas V.S."/>
            <person name="Dabir A.P."/>
            <person name="Arora P."/>
            <person name="Dhakephalkar P.K."/>
        </authorList>
    </citation>
    <scope>NUCLEOTIDE SEQUENCE [LARGE SCALE GENOMIC DNA]</scope>
    <source>
        <strain evidence="3 4">113A</strain>
    </source>
</reference>
<dbReference type="InterPro" id="IPR043129">
    <property type="entry name" value="ATPase_NBD"/>
</dbReference>
<organism evidence="3 4">
    <name type="scientific">Clostridium sulfidigenes</name>
    <dbReference type="NCBI Taxonomy" id="318464"/>
    <lineage>
        <taxon>Bacteria</taxon>
        <taxon>Bacillati</taxon>
        <taxon>Bacillota</taxon>
        <taxon>Clostridia</taxon>
        <taxon>Eubacteriales</taxon>
        <taxon>Clostridiaceae</taxon>
        <taxon>Clostridium</taxon>
    </lineage>
</organism>
<comment type="caution">
    <text evidence="3">The sequence shown here is derived from an EMBL/GenBank/DDBJ whole genome shotgun (WGS) entry which is preliminary data.</text>
</comment>
<dbReference type="Pfam" id="PF02541">
    <property type="entry name" value="Ppx-GppA"/>
    <property type="match status" value="1"/>
</dbReference>
<dbReference type="Proteomes" id="UP000028542">
    <property type="component" value="Unassembled WGS sequence"/>
</dbReference>
<dbReference type="Gene3D" id="3.30.420.150">
    <property type="entry name" value="Exopolyphosphatase. Domain 2"/>
    <property type="match status" value="1"/>
</dbReference>
<gene>
    <name evidence="3" type="ORF">IO99_09345</name>
</gene>
<sequence length="316" mass="35275">MNIIAIIDIGSNTVHLLIVNIDDKSNPKIIDEDKEHLRLGATLATNKIISSEKTIHVITVLKKFLRSCIINKVSKIICVATEALRVAENSNYVLDLIKAHTGILVQVLSPKEEAYLSYLGVFSTCDLDKGIIMDTGGNSTELIFVEEGKFTNYTSIPLGSINITEKIKVNKRGRYLSCDYNEDFFYKLFSNIPWIESFYGSSLVGIGGTFKNLGKIYSNYLTNSCSSTNTIEFSNPHELKTLCESLKVISLKERENLQGLSKKRADIILGGCEIITHIVNYCNFYNIIICSEGLRTGILNNYLNSTNQPIEAHINI</sequence>
<dbReference type="SUPFAM" id="SSF53067">
    <property type="entry name" value="Actin-like ATPase domain"/>
    <property type="match status" value="2"/>
</dbReference>
<dbReference type="AlphaFoldDB" id="A0A084JBW0"/>
<dbReference type="GO" id="GO:0016462">
    <property type="term" value="F:pyrophosphatase activity"/>
    <property type="evidence" value="ECO:0007669"/>
    <property type="project" value="TreeGrafter"/>
</dbReference>
<keyword evidence="4" id="KW-1185">Reference proteome</keyword>
<feature type="domain" description="Ppx/GppA phosphatase N-terminal" evidence="2">
    <location>
        <begin position="18"/>
        <end position="303"/>
    </location>
</feature>
<evidence type="ECO:0000256" key="1">
    <source>
        <dbReference type="ARBA" id="ARBA00007125"/>
    </source>
</evidence>
<dbReference type="CDD" id="cd24052">
    <property type="entry name" value="ASKHA_NBD_HpPPX-GppA-like"/>
    <property type="match status" value="1"/>
</dbReference>
<name>A0A084JBW0_9CLOT</name>
<dbReference type="STRING" id="318464.IO99_09345"/>
<protein>
    <recommendedName>
        <fullName evidence="2">Ppx/GppA phosphatase N-terminal domain-containing protein</fullName>
    </recommendedName>
</protein>
<dbReference type="PANTHER" id="PTHR30005">
    <property type="entry name" value="EXOPOLYPHOSPHATASE"/>
    <property type="match status" value="1"/>
</dbReference>
<evidence type="ECO:0000313" key="4">
    <source>
        <dbReference type="Proteomes" id="UP000028542"/>
    </source>
</evidence>
<dbReference type="PANTHER" id="PTHR30005:SF0">
    <property type="entry name" value="RETROGRADE REGULATION PROTEIN 2"/>
    <property type="match status" value="1"/>
</dbReference>
<dbReference type="RefSeq" id="WP_035132578.1">
    <property type="nucleotide sequence ID" value="NZ_JPMD01000022.1"/>
</dbReference>
<evidence type="ECO:0000313" key="3">
    <source>
        <dbReference type="EMBL" id="KEZ86444.1"/>
    </source>
</evidence>
<accession>A0A084JBW0</accession>
<evidence type="ECO:0000259" key="2">
    <source>
        <dbReference type="Pfam" id="PF02541"/>
    </source>
</evidence>
<dbReference type="EMBL" id="JPMD01000022">
    <property type="protein sequence ID" value="KEZ86444.1"/>
    <property type="molecule type" value="Genomic_DNA"/>
</dbReference>
<dbReference type="InterPro" id="IPR003695">
    <property type="entry name" value="Ppx_GppA_N"/>
</dbReference>
<proteinExistence type="inferred from homology"/>